<keyword evidence="1" id="KW-1133">Transmembrane helix</keyword>
<feature type="transmembrane region" description="Helical" evidence="1">
    <location>
        <begin position="6"/>
        <end position="31"/>
    </location>
</feature>
<name>A0AAN6JHB3_9BASI</name>
<dbReference type="PANTHER" id="PTHR42109">
    <property type="entry name" value="UNPLACED GENOMIC SCAFFOLD UM_SCAF_CONTIG_1.265, WHOLE GENOME SHOTGUN SEQUENCE"/>
    <property type="match status" value="1"/>
</dbReference>
<evidence type="ECO:0000259" key="2">
    <source>
        <dbReference type="Pfam" id="PF24800"/>
    </source>
</evidence>
<dbReference type="AlphaFoldDB" id="A0AAN6JHB3"/>
<organism evidence="3 4">
    <name type="scientific">Tilletia horrida</name>
    <dbReference type="NCBI Taxonomy" id="155126"/>
    <lineage>
        <taxon>Eukaryota</taxon>
        <taxon>Fungi</taxon>
        <taxon>Dikarya</taxon>
        <taxon>Basidiomycota</taxon>
        <taxon>Ustilaginomycotina</taxon>
        <taxon>Exobasidiomycetes</taxon>
        <taxon>Tilletiales</taxon>
        <taxon>Tilletiaceae</taxon>
        <taxon>Tilletia</taxon>
    </lineage>
</organism>
<dbReference type="Pfam" id="PF24800">
    <property type="entry name" value="DUF7702"/>
    <property type="match status" value="1"/>
</dbReference>
<feature type="transmembrane region" description="Helical" evidence="1">
    <location>
        <begin position="226"/>
        <end position="249"/>
    </location>
</feature>
<dbReference type="Proteomes" id="UP001176521">
    <property type="component" value="Unassembled WGS sequence"/>
</dbReference>
<feature type="domain" description="DUF7702" evidence="2">
    <location>
        <begin position="11"/>
        <end position="251"/>
    </location>
</feature>
<evidence type="ECO:0000313" key="3">
    <source>
        <dbReference type="EMBL" id="KAK0521524.1"/>
    </source>
</evidence>
<accession>A0AAN6JHB3</accession>
<evidence type="ECO:0000256" key="1">
    <source>
        <dbReference type="SAM" id="Phobius"/>
    </source>
</evidence>
<evidence type="ECO:0000313" key="4">
    <source>
        <dbReference type="Proteomes" id="UP001176521"/>
    </source>
</evidence>
<gene>
    <name evidence="3" type="ORF">OC842_006754</name>
</gene>
<keyword evidence="1" id="KW-0812">Transmembrane</keyword>
<feature type="transmembrane region" description="Helical" evidence="1">
    <location>
        <begin position="148"/>
        <end position="170"/>
    </location>
</feature>
<feature type="transmembrane region" description="Helical" evidence="1">
    <location>
        <begin position="190"/>
        <end position="211"/>
    </location>
</feature>
<feature type="transmembrane region" description="Helical" evidence="1">
    <location>
        <begin position="70"/>
        <end position="93"/>
    </location>
</feature>
<sequence>MTPPLTTSIVIDIVFIPIYAVLAGITVYNFIRLRSVKFSFGNLVAFALARFVGNICSVAAWANSYQDKELFTWSCILSIIGYGILFSSVLCLYNSTSNHNPHTVVARLGKAVHGVTTIASALLIIGILNSHELVAAVPPAEASAELSPIAEAGTALYIVVTAVLAVLVLLAKLRRPYACSPEEAPEQPWAAPLALNTSLLALPFLAVRLGYTCYTMFGSHLLDANVWARLVCAGIIEVVLVVIFNVAGFRLGRHFPAMRASSSSSNKNKESEYHVAGNGSMVEQQSQYCGAGGYVQTRQTPSPDFSESQSVQSAWVEKHRLSDVGY</sequence>
<feature type="transmembrane region" description="Helical" evidence="1">
    <location>
        <begin position="43"/>
        <end position="64"/>
    </location>
</feature>
<dbReference type="InterPro" id="IPR056119">
    <property type="entry name" value="DUF7702"/>
</dbReference>
<proteinExistence type="predicted"/>
<keyword evidence="4" id="KW-1185">Reference proteome</keyword>
<reference evidence="3" key="1">
    <citation type="journal article" date="2023" name="PhytoFront">
        <title>Draft Genome Resources of Seven Strains of Tilletia horrida, Causal Agent of Kernel Smut of Rice.</title>
        <authorList>
            <person name="Khanal S."/>
            <person name="Antony Babu S."/>
            <person name="Zhou X.G."/>
        </authorList>
    </citation>
    <scope>NUCLEOTIDE SEQUENCE</scope>
    <source>
        <strain evidence="3">TX3</strain>
    </source>
</reference>
<keyword evidence="1" id="KW-0472">Membrane</keyword>
<protein>
    <recommendedName>
        <fullName evidence="2">DUF7702 domain-containing protein</fullName>
    </recommendedName>
</protein>
<dbReference type="EMBL" id="JAPDMQ010000664">
    <property type="protein sequence ID" value="KAK0521524.1"/>
    <property type="molecule type" value="Genomic_DNA"/>
</dbReference>
<feature type="transmembrane region" description="Helical" evidence="1">
    <location>
        <begin position="105"/>
        <end position="128"/>
    </location>
</feature>
<dbReference type="PANTHER" id="PTHR42109:SF2">
    <property type="entry name" value="INTEGRAL MEMBRANE PROTEIN"/>
    <property type="match status" value="1"/>
</dbReference>
<comment type="caution">
    <text evidence="3">The sequence shown here is derived from an EMBL/GenBank/DDBJ whole genome shotgun (WGS) entry which is preliminary data.</text>
</comment>